<sequence length="376" mass="37278">MSIELFGCTPGPYNALMDVPGLGVGHAICEGGQGDSGVTVIAAPGGALASVDVRGGGPGTRETDLLAPANTVQAVHAVALCGGSSFGLDAAAGSMSELESRGIGFPVLGPEHPENVVPIVPAAVIFDLLLGRWDSRPDQATGRAATAAALEAAQERGSAEALRESGALASGNVGAGLGAAAGALKGGVGQASAVFPAGGPLGGVVVSALVVANPQGGVFDPRTGQPWALAAELGDEFRGYPLGDGDGVGRGAVATLKNMNLMGTKITEEQLNTTIGVVATTAALDKAQAQRVAMSSHDGLARAIRPAHMPMDGDTLFTLATGEDDRAVGPKEMSMISAVAANVVERAIGHAVLAATGTFGVPSWQEVVAGDGHTED</sequence>
<dbReference type="PANTHER" id="PTHR36512:SF3">
    <property type="entry name" value="BLR5678 PROTEIN"/>
    <property type="match status" value="1"/>
</dbReference>
<reference evidence="2" key="1">
    <citation type="journal article" date="2021" name="PeerJ">
        <title>Extensive microbial diversity within the chicken gut microbiome revealed by metagenomics and culture.</title>
        <authorList>
            <person name="Gilroy R."/>
            <person name="Ravi A."/>
            <person name="Getino M."/>
            <person name="Pursley I."/>
            <person name="Horton D.L."/>
            <person name="Alikhan N.F."/>
            <person name="Baker D."/>
            <person name="Gharbi K."/>
            <person name="Hall N."/>
            <person name="Watson M."/>
            <person name="Adriaenssens E.M."/>
            <person name="Foster-Nyarko E."/>
            <person name="Jarju S."/>
            <person name="Secka A."/>
            <person name="Antonio M."/>
            <person name="Oren A."/>
            <person name="Chaudhuri R.R."/>
            <person name="La Ragione R."/>
            <person name="Hildebrand F."/>
            <person name="Pallen M.J."/>
        </authorList>
    </citation>
    <scope>NUCLEOTIDE SEQUENCE</scope>
    <source>
        <strain evidence="2">4376</strain>
    </source>
</reference>
<dbReference type="CDD" id="cd02252">
    <property type="entry name" value="nylC_like"/>
    <property type="match status" value="1"/>
</dbReference>
<evidence type="ECO:0000256" key="1">
    <source>
        <dbReference type="ARBA" id="ARBA00007068"/>
    </source>
</evidence>
<dbReference type="InterPro" id="IPR016117">
    <property type="entry name" value="ArgJ-like_dom_sf"/>
</dbReference>
<protein>
    <submittedName>
        <fullName evidence="2">P1 family peptidase</fullName>
    </submittedName>
</protein>
<reference evidence="2" key="2">
    <citation type="submission" date="2021-04" db="EMBL/GenBank/DDBJ databases">
        <authorList>
            <person name="Gilroy R."/>
        </authorList>
    </citation>
    <scope>NUCLEOTIDE SEQUENCE</scope>
    <source>
        <strain evidence="2">4376</strain>
    </source>
</reference>
<accession>A0A9D1RYB0</accession>
<dbReference type="Proteomes" id="UP000824189">
    <property type="component" value="Unassembled WGS sequence"/>
</dbReference>
<organism evidence="2 3">
    <name type="scientific">Candidatus Corynebacterium gallistercoris</name>
    <dbReference type="NCBI Taxonomy" id="2838530"/>
    <lineage>
        <taxon>Bacteria</taxon>
        <taxon>Bacillati</taxon>
        <taxon>Actinomycetota</taxon>
        <taxon>Actinomycetes</taxon>
        <taxon>Mycobacteriales</taxon>
        <taxon>Corynebacteriaceae</taxon>
        <taxon>Corynebacterium</taxon>
    </lineage>
</organism>
<dbReference type="SUPFAM" id="SSF56266">
    <property type="entry name" value="DmpA/ArgJ-like"/>
    <property type="match status" value="1"/>
</dbReference>
<dbReference type="EMBL" id="DXFZ01000072">
    <property type="protein sequence ID" value="HIW96002.1"/>
    <property type="molecule type" value="Genomic_DNA"/>
</dbReference>
<dbReference type="Pfam" id="PF03576">
    <property type="entry name" value="Peptidase_S58"/>
    <property type="match status" value="1"/>
</dbReference>
<dbReference type="InterPro" id="IPR005321">
    <property type="entry name" value="Peptidase_S58_DmpA"/>
</dbReference>
<gene>
    <name evidence="2" type="ORF">H9867_05900</name>
</gene>
<evidence type="ECO:0000313" key="2">
    <source>
        <dbReference type="EMBL" id="HIW96002.1"/>
    </source>
</evidence>
<dbReference type="PANTHER" id="PTHR36512">
    <property type="entry name" value="D-AMINOPEPTIDASE"/>
    <property type="match status" value="1"/>
</dbReference>
<evidence type="ECO:0000313" key="3">
    <source>
        <dbReference type="Proteomes" id="UP000824189"/>
    </source>
</evidence>
<dbReference type="AlphaFoldDB" id="A0A9D1RYB0"/>
<dbReference type="Gene3D" id="3.60.70.12">
    <property type="entry name" value="L-amino peptidase D-ALA esterase/amidase"/>
    <property type="match status" value="1"/>
</dbReference>
<proteinExistence type="inferred from homology"/>
<comment type="caution">
    <text evidence="2">The sequence shown here is derived from an EMBL/GenBank/DDBJ whole genome shotgun (WGS) entry which is preliminary data.</text>
</comment>
<dbReference type="GO" id="GO:0004177">
    <property type="term" value="F:aminopeptidase activity"/>
    <property type="evidence" value="ECO:0007669"/>
    <property type="project" value="TreeGrafter"/>
</dbReference>
<comment type="similarity">
    <text evidence="1">Belongs to the peptidase S58 family.</text>
</comment>
<name>A0A9D1RYB0_9CORY</name>